<comment type="caution">
    <text evidence="1">The sequence shown here is derived from an EMBL/GenBank/DDBJ whole genome shotgun (WGS) entry which is preliminary data.</text>
</comment>
<accession>A0A0W0GDJ0</accession>
<organism evidence="1 2">
    <name type="scientific">Moniliophthora roreri</name>
    <name type="common">Frosty pod rot fungus</name>
    <name type="synonym">Monilia roreri</name>
    <dbReference type="NCBI Taxonomy" id="221103"/>
    <lineage>
        <taxon>Eukaryota</taxon>
        <taxon>Fungi</taxon>
        <taxon>Dikarya</taxon>
        <taxon>Basidiomycota</taxon>
        <taxon>Agaricomycotina</taxon>
        <taxon>Agaricomycetes</taxon>
        <taxon>Agaricomycetidae</taxon>
        <taxon>Agaricales</taxon>
        <taxon>Marasmiineae</taxon>
        <taxon>Marasmiaceae</taxon>
        <taxon>Moniliophthora</taxon>
    </lineage>
</organism>
<name>A0A0W0GDJ0_MONRR</name>
<evidence type="ECO:0000313" key="2">
    <source>
        <dbReference type="Proteomes" id="UP000054988"/>
    </source>
</evidence>
<gene>
    <name evidence="1" type="ORF">WG66_789</name>
</gene>
<proteinExistence type="predicted"/>
<sequence length="41" mass="4340">MAVVVPTVIIGIECSKCTPLKADSDFGARSFLASVITDQQQ</sequence>
<protein>
    <submittedName>
        <fullName evidence="1">Uncharacterized protein</fullName>
    </submittedName>
</protein>
<dbReference type="EMBL" id="LATX01000299">
    <property type="protein sequence ID" value="KTB46634.1"/>
    <property type="molecule type" value="Genomic_DNA"/>
</dbReference>
<dbReference type="Proteomes" id="UP000054988">
    <property type="component" value="Unassembled WGS sequence"/>
</dbReference>
<reference evidence="1 2" key="1">
    <citation type="submission" date="2015-12" db="EMBL/GenBank/DDBJ databases">
        <title>Draft genome sequence of Moniliophthora roreri, the causal agent of frosty pod rot of cacao.</title>
        <authorList>
            <person name="Aime M.C."/>
            <person name="Diaz-Valderrama J.R."/>
            <person name="Kijpornyongpan T."/>
            <person name="Phillips-Mora W."/>
        </authorList>
    </citation>
    <scope>NUCLEOTIDE SEQUENCE [LARGE SCALE GENOMIC DNA]</scope>
    <source>
        <strain evidence="1 2">MCA 2952</strain>
    </source>
</reference>
<dbReference type="AlphaFoldDB" id="A0A0W0GDJ0"/>
<evidence type="ECO:0000313" key="1">
    <source>
        <dbReference type="EMBL" id="KTB46634.1"/>
    </source>
</evidence>